<feature type="transmembrane region" description="Helical" evidence="1">
    <location>
        <begin position="207"/>
        <end position="229"/>
    </location>
</feature>
<dbReference type="Proteomes" id="UP000649604">
    <property type="component" value="Unassembled WGS sequence"/>
</dbReference>
<comment type="caution">
    <text evidence="2">The sequence shown here is derived from an EMBL/GenBank/DDBJ whole genome shotgun (WGS) entry which is preliminary data.</text>
</comment>
<keyword evidence="1" id="KW-0472">Membrane</keyword>
<feature type="transmembrane region" description="Helical" evidence="1">
    <location>
        <begin position="549"/>
        <end position="567"/>
    </location>
</feature>
<dbReference type="NCBIfam" id="TIGR03662">
    <property type="entry name" value="Chlor_Arch_YYY"/>
    <property type="match status" value="1"/>
</dbReference>
<organism evidence="2 3">
    <name type="scientific">candidate division KSB3 bacterium</name>
    <dbReference type="NCBI Taxonomy" id="2044937"/>
    <lineage>
        <taxon>Bacteria</taxon>
        <taxon>candidate division KSB3</taxon>
    </lineage>
</organism>
<dbReference type="PANTHER" id="PTHR10790">
    <property type="entry name" value="TPR-DOMAIN CONTAINING PROTEIN"/>
    <property type="match status" value="1"/>
</dbReference>
<dbReference type="EMBL" id="WJJP01000019">
    <property type="protein sequence ID" value="MBD3323077.1"/>
    <property type="molecule type" value="Genomic_DNA"/>
</dbReference>
<evidence type="ECO:0000313" key="3">
    <source>
        <dbReference type="Proteomes" id="UP000649604"/>
    </source>
</evidence>
<feature type="transmembrane region" description="Helical" evidence="1">
    <location>
        <begin position="62"/>
        <end position="82"/>
    </location>
</feature>
<protein>
    <recommendedName>
        <fullName evidence="4">Chlor_Arch_YYY domain-containing protein</fullName>
    </recommendedName>
</protein>
<reference evidence="2" key="1">
    <citation type="submission" date="2019-11" db="EMBL/GenBank/DDBJ databases">
        <title>Microbial mats filling the niche in hypersaline microbial mats.</title>
        <authorList>
            <person name="Wong H.L."/>
            <person name="Macleod F.I."/>
            <person name="White R.A. III"/>
            <person name="Burns B.P."/>
        </authorList>
    </citation>
    <scope>NUCLEOTIDE SEQUENCE</scope>
    <source>
        <strain evidence="2">Rbin_158</strain>
    </source>
</reference>
<dbReference type="AlphaFoldDB" id="A0A9D5JS99"/>
<feature type="transmembrane region" description="Helical" evidence="1">
    <location>
        <begin position="326"/>
        <end position="345"/>
    </location>
</feature>
<evidence type="ECO:0000256" key="1">
    <source>
        <dbReference type="SAM" id="Phobius"/>
    </source>
</evidence>
<gene>
    <name evidence="2" type="ORF">GF339_00750</name>
</gene>
<dbReference type="InterPro" id="IPR018746">
    <property type="entry name" value="DUF2298"/>
</dbReference>
<dbReference type="PANTHER" id="PTHR10790:SF51">
    <property type="entry name" value="TETRATRICOPEPTIDE REPEAT PROTEIN"/>
    <property type="match status" value="1"/>
</dbReference>
<feature type="transmembrane region" description="Helical" evidence="1">
    <location>
        <begin position="128"/>
        <end position="147"/>
    </location>
</feature>
<feature type="transmembrane region" description="Helical" evidence="1">
    <location>
        <begin position="380"/>
        <end position="401"/>
    </location>
</feature>
<feature type="transmembrane region" description="Helical" evidence="1">
    <location>
        <begin position="236"/>
        <end position="258"/>
    </location>
</feature>
<feature type="transmembrane region" description="Helical" evidence="1">
    <location>
        <begin position="426"/>
        <end position="449"/>
    </location>
</feature>
<feature type="transmembrane region" description="Helical" evidence="1">
    <location>
        <begin position="35"/>
        <end position="55"/>
    </location>
</feature>
<sequence>MLSVGIMLFSSSLFQLDLSRFFVNQMIEQASSLVVWYGFVLVVGWGSFPLAFRLFRDFPDRGYAFAKTLGLLLVAYLTWMVSSLGIAPYQWFSIGLVLGGYGIGNLLLVRRDFRAMLSWWRAHLRPVLLMEGVFLVVFLGGVVVRMYNPEITGAEKEADLTLLNAVVQSTAFPPPDTWFAGETVNYYYFGYVIWGTMIKATGIRAAVGFNLALATIMALGAVGMFGIVFHVTRRRVWGGLGICLLVVFGNLDGLIQIVERHGRLLPFDWWRSSRVIPDTINEFPYFSFLLGDLHAHFMAIPFVLLLVGLLAQLLSTLRRTLRQEAWPELGVLACFASLSLGSTAVINSWDYPTALLLTGACVGIGLCVSETAMSAGRRGLLGVALFGSIVAVSRLAFWPFYQHFTPQITASALRLVSPLQRTELRYFFIIYGLFLFVLASFFAQRVWLAMASRPRLSREKRLVWGNVVLLAVALVVVCTSLRVLLLALGISGGLLYALYREIRESSRFVLPFVLLALAFLIVAGCELVYIKDFYGHPLERQNTIFKFYYQAWMLLAIGVPCLLALMARRQQRFPATVRHGWKAAFVLFCGIGLIYPALATYEKTNQFRSREQGGPPYVPTLDGIRYLAFRHPAEYDALRWIQEHLAPDAVILEATGRPYSFFGRVATTTGRRTVLGWGNHEALWRDQSWQSILERTEDIRRIYETPEKSAVLPLLEQYGVEYIYVGTLERETYDRRGLEAFGEAFPVVYENRGVRIYGVGGGATD</sequence>
<feature type="transmembrane region" description="Helical" evidence="1">
    <location>
        <begin position="508"/>
        <end position="529"/>
    </location>
</feature>
<dbReference type="Pfam" id="PF10060">
    <property type="entry name" value="DUF2298"/>
    <property type="match status" value="1"/>
</dbReference>
<feature type="transmembrane region" description="Helical" evidence="1">
    <location>
        <begin position="579"/>
        <end position="598"/>
    </location>
</feature>
<evidence type="ECO:0008006" key="4">
    <source>
        <dbReference type="Google" id="ProtNLM"/>
    </source>
</evidence>
<keyword evidence="1" id="KW-0812">Transmembrane</keyword>
<feature type="transmembrane region" description="Helical" evidence="1">
    <location>
        <begin position="88"/>
        <end position="108"/>
    </location>
</feature>
<keyword evidence="1" id="KW-1133">Transmembrane helix</keyword>
<feature type="transmembrane region" description="Helical" evidence="1">
    <location>
        <begin position="483"/>
        <end position="499"/>
    </location>
</feature>
<accession>A0A9D5JS99</accession>
<name>A0A9D5JS99_9BACT</name>
<evidence type="ECO:0000313" key="2">
    <source>
        <dbReference type="EMBL" id="MBD3323077.1"/>
    </source>
</evidence>
<proteinExistence type="predicted"/>
<feature type="transmembrane region" description="Helical" evidence="1">
    <location>
        <begin position="351"/>
        <end position="368"/>
    </location>
</feature>
<feature type="transmembrane region" description="Helical" evidence="1">
    <location>
        <begin position="293"/>
        <end position="314"/>
    </location>
</feature>
<feature type="transmembrane region" description="Helical" evidence="1">
    <location>
        <begin position="461"/>
        <end position="477"/>
    </location>
</feature>